<dbReference type="SUPFAM" id="SSF50156">
    <property type="entry name" value="PDZ domain-like"/>
    <property type="match status" value="1"/>
</dbReference>
<dbReference type="Gene3D" id="2.30.42.10">
    <property type="match status" value="1"/>
</dbReference>
<dbReference type="InterPro" id="IPR041489">
    <property type="entry name" value="PDZ_6"/>
</dbReference>
<name>A0A0G4EYN7_VITBC</name>
<dbReference type="GO" id="GO:0005634">
    <property type="term" value="C:nucleus"/>
    <property type="evidence" value="ECO:0007669"/>
    <property type="project" value="TreeGrafter"/>
</dbReference>
<reference evidence="5 6" key="1">
    <citation type="submission" date="2014-11" db="EMBL/GenBank/DDBJ databases">
        <authorList>
            <person name="Zhu J."/>
            <person name="Qi W."/>
            <person name="Song R."/>
        </authorList>
    </citation>
    <scope>NUCLEOTIDE SEQUENCE [LARGE SCALE GENOMIC DNA]</scope>
</reference>
<dbReference type="InterPro" id="IPR035269">
    <property type="entry name" value="PSMD9"/>
</dbReference>
<dbReference type="OMA" id="DWGGRGM"/>
<dbReference type="VEuPathDB" id="CryptoDB:Vbra_8606"/>
<dbReference type="FunCoup" id="A0A0G4EYN7">
    <property type="interactions" value="356"/>
</dbReference>
<protein>
    <recommendedName>
        <fullName evidence="4">PDZ domain-containing protein</fullName>
    </recommendedName>
</protein>
<evidence type="ECO:0000313" key="5">
    <source>
        <dbReference type="EMBL" id="CEM04173.1"/>
    </source>
</evidence>
<feature type="compositionally biased region" description="Low complexity" evidence="3">
    <location>
        <begin position="89"/>
        <end position="107"/>
    </location>
</feature>
<dbReference type="InParanoid" id="A0A0G4EYN7"/>
<evidence type="ECO:0000313" key="6">
    <source>
        <dbReference type="Proteomes" id="UP000041254"/>
    </source>
</evidence>
<comment type="similarity">
    <text evidence="1">Belongs to the proteasome subunit p27 family.</text>
</comment>
<evidence type="ECO:0000256" key="3">
    <source>
        <dbReference type="SAM" id="MobiDB-lite"/>
    </source>
</evidence>
<dbReference type="GO" id="GO:0070682">
    <property type="term" value="P:proteasome regulatory particle assembly"/>
    <property type="evidence" value="ECO:0007669"/>
    <property type="project" value="InterPro"/>
</dbReference>
<dbReference type="Gene3D" id="6.10.140.1710">
    <property type="match status" value="1"/>
</dbReference>
<dbReference type="OrthoDB" id="72325at2759"/>
<dbReference type="InterPro" id="IPR040815">
    <property type="entry name" value="Nas2_N"/>
</dbReference>
<dbReference type="PANTHER" id="PTHR12651:SF1">
    <property type="entry name" value="26S PROTEASOME NON-ATPASE REGULATORY SUBUNIT 9"/>
    <property type="match status" value="1"/>
</dbReference>
<evidence type="ECO:0000256" key="1">
    <source>
        <dbReference type="ARBA" id="ARBA00005256"/>
    </source>
</evidence>
<dbReference type="SMART" id="SM00228">
    <property type="entry name" value="PDZ"/>
    <property type="match status" value="1"/>
</dbReference>
<dbReference type="InterPro" id="IPR001478">
    <property type="entry name" value="PDZ"/>
</dbReference>
<dbReference type="Pfam" id="PF17820">
    <property type="entry name" value="PDZ_6"/>
    <property type="match status" value="1"/>
</dbReference>
<evidence type="ECO:0000256" key="2">
    <source>
        <dbReference type="ARBA" id="ARBA00023186"/>
    </source>
</evidence>
<dbReference type="InterPro" id="IPR036034">
    <property type="entry name" value="PDZ_sf"/>
</dbReference>
<dbReference type="Pfam" id="PF18265">
    <property type="entry name" value="Nas2_N"/>
    <property type="match status" value="1"/>
</dbReference>
<dbReference type="GO" id="GO:0005737">
    <property type="term" value="C:cytoplasm"/>
    <property type="evidence" value="ECO:0007669"/>
    <property type="project" value="TreeGrafter"/>
</dbReference>
<keyword evidence="2" id="KW-0143">Chaperone</keyword>
<dbReference type="PANTHER" id="PTHR12651">
    <property type="entry name" value="26S PROTEASOME NON-ATPASE REGULATORY SUBUNIT 9"/>
    <property type="match status" value="1"/>
</dbReference>
<sequence length="203" mass="21647">MVPEGLQQLIKDRDAMESEMEALTAYLTAPGMPGVRGNLLDAEGFPRADLDIVPIRQARHKLACLQTDHAELMKKIEAGLHDLHAQGAVRVPRGPGSSSSSSGPSSRANGVGHRPAFAVVDEVSAGSPSEAAGLQINDRIVAFGDVDASTPDGFKSIARVVQENVGRNVNVVVRREAREMALSLRPQTWSGRGLLGCHLQPMK</sequence>
<evidence type="ECO:0000259" key="4">
    <source>
        <dbReference type="SMART" id="SM00228"/>
    </source>
</evidence>
<dbReference type="AlphaFoldDB" id="A0A0G4EYN7"/>
<accession>A0A0G4EYN7</accession>
<dbReference type="EMBL" id="CDMY01000347">
    <property type="protein sequence ID" value="CEM04173.1"/>
    <property type="molecule type" value="Genomic_DNA"/>
</dbReference>
<feature type="region of interest" description="Disordered" evidence="3">
    <location>
        <begin position="89"/>
        <end position="112"/>
    </location>
</feature>
<feature type="domain" description="PDZ" evidence="4">
    <location>
        <begin position="109"/>
        <end position="177"/>
    </location>
</feature>
<dbReference type="PhylomeDB" id="A0A0G4EYN7"/>
<organism evidence="5 6">
    <name type="scientific">Vitrella brassicaformis (strain CCMP3155)</name>
    <dbReference type="NCBI Taxonomy" id="1169540"/>
    <lineage>
        <taxon>Eukaryota</taxon>
        <taxon>Sar</taxon>
        <taxon>Alveolata</taxon>
        <taxon>Colpodellida</taxon>
        <taxon>Vitrellaceae</taxon>
        <taxon>Vitrella</taxon>
    </lineage>
</organism>
<dbReference type="FunFam" id="2.30.42.10:FF:000107">
    <property type="entry name" value="26S proteasome non-ATPase regulatory subunit 9"/>
    <property type="match status" value="1"/>
</dbReference>
<keyword evidence="6" id="KW-1185">Reference proteome</keyword>
<dbReference type="STRING" id="1169540.A0A0G4EYN7"/>
<gene>
    <name evidence="5" type="ORF">Vbra_8606</name>
</gene>
<proteinExistence type="inferred from homology"/>
<dbReference type="Proteomes" id="UP000041254">
    <property type="component" value="Unassembled WGS sequence"/>
</dbReference>